<sequence length="231" mass="26182">MSFIESIEVRSIPQQISDHIKHEIVTGRLRPGDKLPSLDDLSESLGVSKPTVREALQSLYESGLITIIKGRNGGYFITESYPDKLMNSMYEMITFSLTFNKMQTNDLLEVRKLIEIPCAGLAAERRTESDLEKLQMMKSQLNDCGKLSMQEILQLDLKFHMSIADCTQNPLTKTIINAITKSYLESSEDFNDDNKIFITANSIEVIDAVIAGDVKAAEREMDKHMNYFLIF</sequence>
<evidence type="ECO:0000259" key="4">
    <source>
        <dbReference type="PROSITE" id="PS50949"/>
    </source>
</evidence>
<gene>
    <name evidence="5" type="primary">lutR_1</name>
    <name evidence="5" type="ORF">C772_01484</name>
</gene>
<dbReference type="InterPro" id="IPR011711">
    <property type="entry name" value="GntR_C"/>
</dbReference>
<dbReference type="InterPro" id="IPR036388">
    <property type="entry name" value="WH-like_DNA-bd_sf"/>
</dbReference>
<dbReference type="eggNOG" id="COG2186">
    <property type="taxonomic scope" value="Bacteria"/>
</dbReference>
<dbReference type="Proteomes" id="UP000011919">
    <property type="component" value="Unassembled WGS sequence"/>
</dbReference>
<dbReference type="PRINTS" id="PR00035">
    <property type="entry name" value="HTHGNTR"/>
</dbReference>
<dbReference type="SMART" id="SM00345">
    <property type="entry name" value="HTH_GNTR"/>
    <property type="match status" value="1"/>
</dbReference>
<accession>M7P7U4</accession>
<dbReference type="InterPro" id="IPR000524">
    <property type="entry name" value="Tscrpt_reg_HTH_GntR"/>
</dbReference>
<evidence type="ECO:0000313" key="6">
    <source>
        <dbReference type="Proteomes" id="UP000011919"/>
    </source>
</evidence>
<comment type="caution">
    <text evidence="5">The sequence shown here is derived from an EMBL/GenBank/DDBJ whole genome shotgun (WGS) entry which is preliminary data.</text>
</comment>
<dbReference type="Pfam" id="PF00392">
    <property type="entry name" value="GntR"/>
    <property type="match status" value="1"/>
</dbReference>
<dbReference type="InterPro" id="IPR008920">
    <property type="entry name" value="TF_FadR/GntR_C"/>
</dbReference>
<name>M7P7U4_9BACL</name>
<dbReference type="STRING" id="1235279.C772_01484"/>
<dbReference type="OrthoDB" id="9782299at2"/>
<feature type="domain" description="HTH gntR-type" evidence="4">
    <location>
        <begin position="10"/>
        <end position="80"/>
    </location>
</feature>
<evidence type="ECO:0000256" key="2">
    <source>
        <dbReference type="ARBA" id="ARBA00023125"/>
    </source>
</evidence>
<organism evidence="5 6">
    <name type="scientific">Bhargavaea cecembensis DSE10</name>
    <dbReference type="NCBI Taxonomy" id="1235279"/>
    <lineage>
        <taxon>Bacteria</taxon>
        <taxon>Bacillati</taxon>
        <taxon>Bacillota</taxon>
        <taxon>Bacilli</taxon>
        <taxon>Bacillales</taxon>
        <taxon>Caryophanaceae</taxon>
        <taxon>Bhargavaea</taxon>
    </lineage>
</organism>
<dbReference type="AlphaFoldDB" id="M7P7U4"/>
<evidence type="ECO:0000313" key="5">
    <source>
        <dbReference type="EMBL" id="EMR06589.1"/>
    </source>
</evidence>
<proteinExistence type="predicted"/>
<keyword evidence="6" id="KW-1185">Reference proteome</keyword>
<dbReference type="PANTHER" id="PTHR43537:SF5">
    <property type="entry name" value="UXU OPERON TRANSCRIPTIONAL REGULATOR"/>
    <property type="match status" value="1"/>
</dbReference>
<dbReference type="EMBL" id="AOFT01000006">
    <property type="protein sequence ID" value="EMR06589.1"/>
    <property type="molecule type" value="Genomic_DNA"/>
</dbReference>
<dbReference type="Gene3D" id="1.20.120.530">
    <property type="entry name" value="GntR ligand-binding domain-like"/>
    <property type="match status" value="1"/>
</dbReference>
<dbReference type="GO" id="GO:0003700">
    <property type="term" value="F:DNA-binding transcription factor activity"/>
    <property type="evidence" value="ECO:0007669"/>
    <property type="project" value="InterPro"/>
</dbReference>
<dbReference type="PANTHER" id="PTHR43537">
    <property type="entry name" value="TRANSCRIPTIONAL REGULATOR, GNTR FAMILY"/>
    <property type="match status" value="1"/>
</dbReference>
<reference evidence="5 6" key="1">
    <citation type="journal article" date="2013" name="Genome Announc.">
        <title>Draft Genome Sequence of Bhargavaea cecembensis Strain DSE10T, Isolated from a Deep-Sea Sediment Sample Collected at a Depth of 5,904 m from the Chagos-Laccadive Ridge System in the Indian Ocean.</title>
        <authorList>
            <person name="Shivaji S."/>
            <person name="Ara S."/>
            <person name="Begum Z."/>
            <person name="Ruth M."/>
            <person name="Singh A."/>
            <person name="Kumar Pinnaka A."/>
        </authorList>
    </citation>
    <scope>NUCLEOTIDE SEQUENCE [LARGE SCALE GENOMIC DNA]</scope>
    <source>
        <strain evidence="5 6">DSE10</strain>
    </source>
</reference>
<dbReference type="SUPFAM" id="SSF48008">
    <property type="entry name" value="GntR ligand-binding domain-like"/>
    <property type="match status" value="1"/>
</dbReference>
<dbReference type="CDD" id="cd07377">
    <property type="entry name" value="WHTH_GntR"/>
    <property type="match status" value="1"/>
</dbReference>
<evidence type="ECO:0000256" key="1">
    <source>
        <dbReference type="ARBA" id="ARBA00023015"/>
    </source>
</evidence>
<keyword evidence="3" id="KW-0804">Transcription</keyword>
<dbReference type="RefSeq" id="WP_008298716.1">
    <property type="nucleotide sequence ID" value="NZ_AOFT01000006.1"/>
</dbReference>
<dbReference type="InterPro" id="IPR036390">
    <property type="entry name" value="WH_DNA-bd_sf"/>
</dbReference>
<evidence type="ECO:0000256" key="3">
    <source>
        <dbReference type="ARBA" id="ARBA00023163"/>
    </source>
</evidence>
<keyword evidence="2" id="KW-0238">DNA-binding</keyword>
<dbReference type="Gene3D" id="1.10.10.10">
    <property type="entry name" value="Winged helix-like DNA-binding domain superfamily/Winged helix DNA-binding domain"/>
    <property type="match status" value="1"/>
</dbReference>
<dbReference type="SMART" id="SM00895">
    <property type="entry name" value="FCD"/>
    <property type="match status" value="1"/>
</dbReference>
<dbReference type="Pfam" id="PF07729">
    <property type="entry name" value="FCD"/>
    <property type="match status" value="1"/>
</dbReference>
<protein>
    <submittedName>
        <fullName evidence="5">L-lactate utilization operon repressor</fullName>
    </submittedName>
</protein>
<keyword evidence="1" id="KW-0805">Transcription regulation</keyword>
<dbReference type="GO" id="GO:0003677">
    <property type="term" value="F:DNA binding"/>
    <property type="evidence" value="ECO:0007669"/>
    <property type="project" value="UniProtKB-KW"/>
</dbReference>
<dbReference type="SUPFAM" id="SSF46785">
    <property type="entry name" value="Winged helix' DNA-binding domain"/>
    <property type="match status" value="1"/>
</dbReference>
<dbReference type="PROSITE" id="PS50949">
    <property type="entry name" value="HTH_GNTR"/>
    <property type="match status" value="1"/>
</dbReference>